<accession>A0A9D4BLP6</accession>
<proteinExistence type="predicted"/>
<organism evidence="1 2">
    <name type="scientific">Dreissena polymorpha</name>
    <name type="common">Zebra mussel</name>
    <name type="synonym">Mytilus polymorpha</name>
    <dbReference type="NCBI Taxonomy" id="45954"/>
    <lineage>
        <taxon>Eukaryota</taxon>
        <taxon>Metazoa</taxon>
        <taxon>Spiralia</taxon>
        <taxon>Lophotrochozoa</taxon>
        <taxon>Mollusca</taxon>
        <taxon>Bivalvia</taxon>
        <taxon>Autobranchia</taxon>
        <taxon>Heteroconchia</taxon>
        <taxon>Euheterodonta</taxon>
        <taxon>Imparidentia</taxon>
        <taxon>Neoheterodontei</taxon>
        <taxon>Myida</taxon>
        <taxon>Dreissenoidea</taxon>
        <taxon>Dreissenidae</taxon>
        <taxon>Dreissena</taxon>
    </lineage>
</organism>
<comment type="caution">
    <text evidence="1">The sequence shown here is derived from an EMBL/GenBank/DDBJ whole genome shotgun (WGS) entry which is preliminary data.</text>
</comment>
<name>A0A9D4BLP6_DREPO</name>
<keyword evidence="2" id="KW-1185">Reference proteome</keyword>
<dbReference type="EMBL" id="JAIWYP010000015">
    <property type="protein sequence ID" value="KAH3699496.1"/>
    <property type="molecule type" value="Genomic_DNA"/>
</dbReference>
<reference evidence="1" key="1">
    <citation type="journal article" date="2019" name="bioRxiv">
        <title>The Genome of the Zebra Mussel, Dreissena polymorpha: A Resource for Invasive Species Research.</title>
        <authorList>
            <person name="McCartney M.A."/>
            <person name="Auch B."/>
            <person name="Kono T."/>
            <person name="Mallez S."/>
            <person name="Zhang Y."/>
            <person name="Obille A."/>
            <person name="Becker A."/>
            <person name="Abrahante J.E."/>
            <person name="Garbe J."/>
            <person name="Badalamenti J.P."/>
            <person name="Herman A."/>
            <person name="Mangelson H."/>
            <person name="Liachko I."/>
            <person name="Sullivan S."/>
            <person name="Sone E.D."/>
            <person name="Koren S."/>
            <person name="Silverstein K.A.T."/>
            <person name="Beckman K.B."/>
            <person name="Gohl D.M."/>
        </authorList>
    </citation>
    <scope>NUCLEOTIDE SEQUENCE</scope>
    <source>
        <strain evidence="1">Duluth1</strain>
        <tissue evidence="1">Whole animal</tissue>
    </source>
</reference>
<gene>
    <name evidence="1" type="ORF">DPMN_074452</name>
</gene>
<dbReference type="AlphaFoldDB" id="A0A9D4BLP6"/>
<evidence type="ECO:0000313" key="1">
    <source>
        <dbReference type="EMBL" id="KAH3699496.1"/>
    </source>
</evidence>
<sequence>MHPADRTLPYALISETGDPSLQDFIDILPALVNYDIKKNEYIVELSNVIYNTVSIAPRAIIVELQSVDIEDDTTRRHLKEDEDLKTKQKTLIESFDIDKYYISTPEQRVQFRQLL</sequence>
<dbReference type="Proteomes" id="UP000828390">
    <property type="component" value="Unassembled WGS sequence"/>
</dbReference>
<evidence type="ECO:0000313" key="2">
    <source>
        <dbReference type="Proteomes" id="UP000828390"/>
    </source>
</evidence>
<protein>
    <submittedName>
        <fullName evidence="1">Uncharacterized protein</fullName>
    </submittedName>
</protein>
<reference evidence="1" key="2">
    <citation type="submission" date="2020-11" db="EMBL/GenBank/DDBJ databases">
        <authorList>
            <person name="McCartney M.A."/>
            <person name="Auch B."/>
            <person name="Kono T."/>
            <person name="Mallez S."/>
            <person name="Becker A."/>
            <person name="Gohl D.M."/>
            <person name="Silverstein K.A.T."/>
            <person name="Koren S."/>
            <person name="Bechman K.B."/>
            <person name="Herman A."/>
            <person name="Abrahante J.E."/>
            <person name="Garbe J."/>
        </authorList>
    </citation>
    <scope>NUCLEOTIDE SEQUENCE</scope>
    <source>
        <strain evidence="1">Duluth1</strain>
        <tissue evidence="1">Whole animal</tissue>
    </source>
</reference>